<dbReference type="HAMAP" id="MF_01820">
    <property type="entry name" value="GTPase_RsgA"/>
    <property type="match status" value="1"/>
</dbReference>
<feature type="binding site" evidence="3">
    <location>
        <begin position="137"/>
        <end position="140"/>
    </location>
    <ligand>
        <name>GTP</name>
        <dbReference type="ChEBI" id="CHEBI:37565"/>
    </ligand>
</feature>
<accession>A0ABM9NEY5</accession>
<keyword evidence="3" id="KW-0479">Metal-binding</keyword>
<dbReference type="CDD" id="cd01854">
    <property type="entry name" value="YjeQ_EngC"/>
    <property type="match status" value="1"/>
</dbReference>
<proteinExistence type="inferred from homology"/>
<keyword evidence="3" id="KW-0694">RNA-binding</keyword>
<dbReference type="Proteomes" id="UP001497493">
    <property type="component" value="Chromosome"/>
</dbReference>
<feature type="region of interest" description="Disordered" evidence="4">
    <location>
        <begin position="1"/>
        <end position="23"/>
    </location>
</feature>
<keyword evidence="3" id="KW-0963">Cytoplasm</keyword>
<sequence>MAGKRGTPEKAPRAVSNSTPPLQPGLVISHLGQGLAVEDPSGNIVLCHTRRRLDDVAVGDRVLWQPAEGGRGRVEQILPRRTLLVRPGHGVKVRPVAANLDRVLVVIAPEPEPDWLLLDQYLIACDHRGLKVALILNKVDRIAGDDPRLAPLADYQALGVPCFRTSARTGQGLPELRQGLLGQCSMLAGQSGVGKSSLTNALLPDKALRVQELSEKAGTGRHTTTTTTLYHLPEGGDLIDSPGVAVFGLAEMTLRDLAAGYWEFRPWIGHCRFNDCRHLSEPDCAVRQAVAEGRISAARYQRFVKLVDKLRHGDLA</sequence>
<gene>
    <name evidence="3 7" type="primary">rsgA</name>
    <name evidence="7" type="ORF">MECH1_V1_0377</name>
</gene>
<keyword evidence="3" id="KW-0690">Ribosome biogenesis</keyword>
<evidence type="ECO:0000256" key="4">
    <source>
        <dbReference type="SAM" id="MobiDB-lite"/>
    </source>
</evidence>
<feature type="binding site" evidence="3">
    <location>
        <position position="271"/>
    </location>
    <ligand>
        <name>Zn(2+)</name>
        <dbReference type="ChEBI" id="CHEBI:29105"/>
    </ligand>
</feature>
<keyword evidence="3 7" id="KW-0378">Hydrolase</keyword>
<dbReference type="InterPro" id="IPR004881">
    <property type="entry name" value="Ribosome_biogen_GTPase_RsgA"/>
</dbReference>
<comment type="similarity">
    <text evidence="3">Belongs to the TRAFAC class YlqF/YawG GTPase family. RsgA subfamily.</text>
</comment>
<feature type="binding site" evidence="3">
    <location>
        <position position="276"/>
    </location>
    <ligand>
        <name>Zn(2+)</name>
        <dbReference type="ChEBI" id="CHEBI:29105"/>
    </ligand>
</feature>
<comment type="function">
    <text evidence="3">One of several proteins that assist in the late maturation steps of the functional core of the 30S ribosomal subunit. Helps release RbfA from mature subunits. May play a role in the assembly of ribosomal proteins into the subunit. Circularly permuted GTPase that catalyzes slow GTP hydrolysis, GTPase activity is stimulated by the 30S ribosomal subunit.</text>
</comment>
<comment type="subunit">
    <text evidence="3">Monomer. Associates with 30S ribosomal subunit, binds 16S rRNA.</text>
</comment>
<dbReference type="NCBIfam" id="TIGR00157">
    <property type="entry name" value="ribosome small subunit-dependent GTPase A"/>
    <property type="match status" value="1"/>
</dbReference>
<dbReference type="InterPro" id="IPR012340">
    <property type="entry name" value="NA-bd_OB-fold"/>
</dbReference>
<dbReference type="PANTHER" id="PTHR32120:SF11">
    <property type="entry name" value="SMALL RIBOSOMAL SUBUNIT BIOGENESIS GTPASE RSGA 1, MITOCHONDRIAL-RELATED"/>
    <property type="match status" value="1"/>
</dbReference>
<dbReference type="Gene3D" id="3.40.50.300">
    <property type="entry name" value="P-loop containing nucleotide triphosphate hydrolases"/>
    <property type="match status" value="1"/>
</dbReference>
<dbReference type="Gene3D" id="1.10.40.50">
    <property type="entry name" value="Probable gtpase engc, domain 3"/>
    <property type="match status" value="1"/>
</dbReference>
<feature type="compositionally biased region" description="Basic and acidic residues" evidence="4">
    <location>
        <begin position="1"/>
        <end position="12"/>
    </location>
</feature>
<dbReference type="SUPFAM" id="SSF50249">
    <property type="entry name" value="Nucleic acid-binding proteins"/>
    <property type="match status" value="1"/>
</dbReference>
<reference evidence="7 8" key="1">
    <citation type="submission" date="2024-04" db="EMBL/GenBank/DDBJ databases">
        <authorList>
            <person name="Cremers G."/>
        </authorList>
    </citation>
    <scope>NUCLEOTIDE SEQUENCE [LARGE SCALE GENOMIC DNA]</scope>
    <source>
        <strain evidence="7">MeCH1-AG</strain>
    </source>
</reference>
<dbReference type="SUPFAM" id="SSF52540">
    <property type="entry name" value="P-loop containing nucleoside triphosphate hydrolases"/>
    <property type="match status" value="1"/>
</dbReference>
<evidence type="ECO:0000256" key="3">
    <source>
        <dbReference type="HAMAP-Rule" id="MF_01820"/>
    </source>
</evidence>
<organism evidence="7 8">
    <name type="scientific">Candidatus Methylocalor cossyra</name>
    <dbReference type="NCBI Taxonomy" id="3108543"/>
    <lineage>
        <taxon>Bacteria</taxon>
        <taxon>Pseudomonadati</taxon>
        <taxon>Pseudomonadota</taxon>
        <taxon>Gammaproteobacteria</taxon>
        <taxon>Methylococcales</taxon>
        <taxon>Methylococcaceae</taxon>
        <taxon>Candidatus Methylocalor</taxon>
    </lineage>
</organism>
<dbReference type="EC" id="3.6.1.-" evidence="3"/>
<keyword evidence="3" id="KW-0862">Zinc</keyword>
<evidence type="ECO:0000256" key="2">
    <source>
        <dbReference type="ARBA" id="ARBA00023134"/>
    </source>
</evidence>
<evidence type="ECO:0000259" key="5">
    <source>
        <dbReference type="PROSITE" id="PS50936"/>
    </source>
</evidence>
<keyword evidence="1 3" id="KW-0547">Nucleotide-binding</keyword>
<dbReference type="GO" id="GO:0016787">
    <property type="term" value="F:hydrolase activity"/>
    <property type="evidence" value="ECO:0007669"/>
    <property type="project" value="UniProtKB-KW"/>
</dbReference>
<keyword evidence="2 3" id="KW-0342">GTP-binding</keyword>
<feature type="binding site" evidence="3">
    <location>
        <position position="278"/>
    </location>
    <ligand>
        <name>Zn(2+)</name>
        <dbReference type="ChEBI" id="CHEBI:29105"/>
    </ligand>
</feature>
<dbReference type="PROSITE" id="PS50936">
    <property type="entry name" value="ENGC_GTPASE"/>
    <property type="match status" value="1"/>
</dbReference>
<comment type="cofactor">
    <cofactor evidence="3">
        <name>Zn(2+)</name>
        <dbReference type="ChEBI" id="CHEBI:29105"/>
    </cofactor>
    <text evidence="3">Binds 1 zinc ion per subunit.</text>
</comment>
<dbReference type="InterPro" id="IPR030378">
    <property type="entry name" value="G_CP_dom"/>
</dbReference>
<dbReference type="PROSITE" id="PS51721">
    <property type="entry name" value="G_CP"/>
    <property type="match status" value="1"/>
</dbReference>
<protein>
    <recommendedName>
        <fullName evidence="3">Small ribosomal subunit biogenesis GTPase RsgA</fullName>
        <ecNumber evidence="3">3.6.1.-</ecNumber>
    </recommendedName>
</protein>
<feature type="binding site" evidence="3">
    <location>
        <begin position="189"/>
        <end position="197"/>
    </location>
    <ligand>
        <name>GTP</name>
        <dbReference type="ChEBI" id="CHEBI:37565"/>
    </ligand>
</feature>
<dbReference type="RefSeq" id="WP_348758740.1">
    <property type="nucleotide sequence ID" value="NZ_OZ026884.1"/>
</dbReference>
<feature type="domain" description="EngC GTPase" evidence="5">
    <location>
        <begin position="98"/>
        <end position="245"/>
    </location>
</feature>
<dbReference type="Pfam" id="PF03193">
    <property type="entry name" value="RsgA_GTPase"/>
    <property type="match status" value="1"/>
</dbReference>
<evidence type="ECO:0000256" key="1">
    <source>
        <dbReference type="ARBA" id="ARBA00022741"/>
    </source>
</evidence>
<feature type="binding site" evidence="3">
    <location>
        <position position="284"/>
    </location>
    <ligand>
        <name>Zn(2+)</name>
        <dbReference type="ChEBI" id="CHEBI:29105"/>
    </ligand>
</feature>
<evidence type="ECO:0000259" key="6">
    <source>
        <dbReference type="PROSITE" id="PS51721"/>
    </source>
</evidence>
<keyword evidence="8" id="KW-1185">Reference proteome</keyword>
<dbReference type="InterPro" id="IPR027417">
    <property type="entry name" value="P-loop_NTPase"/>
</dbReference>
<dbReference type="EMBL" id="OZ026884">
    <property type="protein sequence ID" value="CAL1239153.1"/>
    <property type="molecule type" value="Genomic_DNA"/>
</dbReference>
<keyword evidence="3" id="KW-0699">rRNA-binding</keyword>
<dbReference type="PANTHER" id="PTHR32120">
    <property type="entry name" value="SMALL RIBOSOMAL SUBUNIT BIOGENESIS GTPASE RSGA"/>
    <property type="match status" value="1"/>
</dbReference>
<evidence type="ECO:0000313" key="7">
    <source>
        <dbReference type="EMBL" id="CAL1239153.1"/>
    </source>
</evidence>
<comment type="subcellular location">
    <subcellularLocation>
        <location evidence="3">Cytoplasm</location>
    </subcellularLocation>
</comment>
<name>A0ABM9NEY5_9GAMM</name>
<evidence type="ECO:0000313" key="8">
    <source>
        <dbReference type="Proteomes" id="UP001497493"/>
    </source>
</evidence>
<dbReference type="InterPro" id="IPR010914">
    <property type="entry name" value="RsgA_GTPase_dom"/>
</dbReference>
<dbReference type="Gene3D" id="2.40.50.140">
    <property type="entry name" value="Nucleic acid-binding proteins"/>
    <property type="match status" value="1"/>
</dbReference>
<feature type="domain" description="CP-type G" evidence="6">
    <location>
        <begin position="89"/>
        <end position="247"/>
    </location>
</feature>